<name>A0A0S4N516_9BACT</name>
<evidence type="ECO:0000313" key="2">
    <source>
        <dbReference type="Proteomes" id="UP000320623"/>
    </source>
</evidence>
<dbReference type="RefSeq" id="WP_140944901.1">
    <property type="nucleotide sequence ID" value="NZ_FAOO01000007.1"/>
</dbReference>
<keyword evidence="2" id="KW-1185">Reference proteome</keyword>
<dbReference type="Proteomes" id="UP000320623">
    <property type="component" value="Unassembled WGS sequence"/>
</dbReference>
<dbReference type="EMBL" id="FAOO01000007">
    <property type="protein sequence ID" value="CUU05053.1"/>
    <property type="molecule type" value="Genomic_DNA"/>
</dbReference>
<organism evidence="1 2">
    <name type="scientific">Candidatus Thermokryptus mobilis</name>
    <dbReference type="NCBI Taxonomy" id="1643428"/>
    <lineage>
        <taxon>Bacteria</taxon>
        <taxon>Pseudomonadati</taxon>
        <taxon>Candidatus Kryptoniota</taxon>
        <taxon>Candidatus Thermokryptus</taxon>
    </lineage>
</organism>
<sequence>MVKLNNLFAILQTSFLLLFLLLTGCKQRPNEPLPNARPETYISVFPDSALNQSTSNLHLHWWGIDPDGWIKGFVFSFDRKNWFWTYRNDSIFKLTILGQDTSYDFWIFSVDNTLSMKPEEGQGVDFVDKNSDGYWDLGEPFNLSPNDCYDDTPATLKFPIKNTPPTVEFAMTGEFSGTRLDVPDTTFPIVSFQWIASDIDGDNTISEFWVALNDTTNWVVVPGQFRFLTIVADAIDDTVVDASVYPSSTQILGRVPVQGKLKMRLDAENTFYLKARDIAGSFSQTIKMPEEGKRWFVKKPKSDFLIVADYGIADNSISFYKSVFDSLGLEYDVWDLRVGARYPRRGILVPPFPRVDFTETLMKFYRYVFWVASDETNFDIAAVSLPRFKTKGGKVLFSFILPQSTTPGFDVGKAISDFSGVVDSISSTPLTGFVPSGTKILNYNPQDTAQRSNYPVLVRDSPSDNPIDGGKIVAFLRELYPSINAKPIYWVEPRTQWNNKTFTIGVESNDKSFLLVGFPIYRFNGLKNVPDFIEDVLKNFGILAKFSNLKR</sequence>
<reference evidence="2" key="1">
    <citation type="submission" date="2015-11" db="EMBL/GenBank/DDBJ databases">
        <authorList>
            <person name="Varghese N."/>
        </authorList>
    </citation>
    <scope>NUCLEOTIDE SEQUENCE [LARGE SCALE GENOMIC DNA]</scope>
</reference>
<evidence type="ECO:0000313" key="1">
    <source>
        <dbReference type="EMBL" id="CUU05053.1"/>
    </source>
</evidence>
<dbReference type="OrthoDB" id="1466063at2"/>
<accession>A0A0S4N516</accession>
<dbReference type="STRING" id="1643428.GCA_001442855_01125"/>
<dbReference type="PROSITE" id="PS51257">
    <property type="entry name" value="PROKAR_LIPOPROTEIN"/>
    <property type="match status" value="1"/>
</dbReference>
<dbReference type="AlphaFoldDB" id="A0A0S4N516"/>
<gene>
    <name evidence="1" type="ORF">JGI1_01151</name>
</gene>
<proteinExistence type="predicted"/>
<protein>
    <submittedName>
        <fullName evidence="1">Uncharacterized protein</fullName>
    </submittedName>
</protein>